<evidence type="ECO:0000313" key="5">
    <source>
        <dbReference type="EMBL" id="CCC91283.1"/>
    </source>
</evidence>
<proteinExistence type="predicted"/>
<feature type="compositionally biased region" description="Acidic residues" evidence="3">
    <location>
        <begin position="294"/>
        <end position="307"/>
    </location>
</feature>
<feature type="domain" description="RCC1-like" evidence="4">
    <location>
        <begin position="364"/>
        <end position="716"/>
    </location>
</feature>
<dbReference type="Pfam" id="PF13540">
    <property type="entry name" value="RCC1_2"/>
    <property type="match status" value="1"/>
</dbReference>
<evidence type="ECO:0000256" key="1">
    <source>
        <dbReference type="ARBA" id="ARBA00022737"/>
    </source>
</evidence>
<dbReference type="Pfam" id="PF00415">
    <property type="entry name" value="RCC1"/>
    <property type="match status" value="1"/>
</dbReference>
<dbReference type="SUPFAM" id="SSF50985">
    <property type="entry name" value="RCC1/BLIP-II"/>
    <property type="match status" value="3"/>
</dbReference>
<dbReference type="PROSITE" id="PS50012">
    <property type="entry name" value="RCC1_3"/>
    <property type="match status" value="7"/>
</dbReference>
<feature type="repeat" description="RCC1" evidence="2">
    <location>
        <begin position="881"/>
        <end position="930"/>
    </location>
</feature>
<keyword evidence="1" id="KW-0677">Repeat</keyword>
<organism evidence="5">
    <name type="scientific">Trypanosoma congolense (strain IL3000)</name>
    <dbReference type="NCBI Taxonomy" id="1068625"/>
    <lineage>
        <taxon>Eukaryota</taxon>
        <taxon>Discoba</taxon>
        <taxon>Euglenozoa</taxon>
        <taxon>Kinetoplastea</taxon>
        <taxon>Metakinetoplastina</taxon>
        <taxon>Trypanosomatida</taxon>
        <taxon>Trypanosomatidae</taxon>
        <taxon>Trypanosoma</taxon>
        <taxon>Nannomonas</taxon>
    </lineage>
</organism>
<dbReference type="InterPro" id="IPR009091">
    <property type="entry name" value="RCC1/BLIP-II"/>
</dbReference>
<gene>
    <name evidence="5" type="ORF">TCIL3000_7_840</name>
</gene>
<reference evidence="5" key="1">
    <citation type="journal article" date="2012" name="Proc. Natl. Acad. Sci. U.S.A.">
        <title>Antigenic diversity is generated by distinct evolutionary mechanisms in African trypanosome species.</title>
        <authorList>
            <person name="Jackson A.P."/>
            <person name="Berry A."/>
            <person name="Aslett M."/>
            <person name="Allison H.C."/>
            <person name="Burton P."/>
            <person name="Vavrova-Anderson J."/>
            <person name="Brown R."/>
            <person name="Browne H."/>
            <person name="Corton N."/>
            <person name="Hauser H."/>
            <person name="Gamble J."/>
            <person name="Gilderthorp R."/>
            <person name="Marcello L."/>
            <person name="McQuillan J."/>
            <person name="Otto T.D."/>
            <person name="Quail M.A."/>
            <person name="Sanders M.J."/>
            <person name="van Tonder A."/>
            <person name="Ginger M.L."/>
            <person name="Field M.C."/>
            <person name="Barry J.D."/>
            <person name="Hertz-Fowler C."/>
            <person name="Berriman M."/>
        </authorList>
    </citation>
    <scope>NUCLEOTIDE SEQUENCE</scope>
    <source>
        <strain evidence="5">IL3000</strain>
    </source>
</reference>
<evidence type="ECO:0000256" key="2">
    <source>
        <dbReference type="PROSITE-ProRule" id="PRU00235"/>
    </source>
</evidence>
<dbReference type="InterPro" id="IPR000408">
    <property type="entry name" value="Reg_chr_condens"/>
</dbReference>
<feature type="repeat" description="RCC1" evidence="2">
    <location>
        <begin position="570"/>
        <end position="621"/>
    </location>
</feature>
<evidence type="ECO:0000259" key="4">
    <source>
        <dbReference type="Pfam" id="PF25390"/>
    </source>
</evidence>
<feature type="region of interest" description="Disordered" evidence="3">
    <location>
        <begin position="148"/>
        <end position="176"/>
    </location>
</feature>
<protein>
    <submittedName>
        <fullName evidence="5">Putative regulator of chromosome condensation</fullName>
    </submittedName>
</protein>
<dbReference type="PRINTS" id="PR00633">
    <property type="entry name" value="RCCNDNSATION"/>
</dbReference>
<dbReference type="PROSITE" id="PS00626">
    <property type="entry name" value="RCC1_2"/>
    <property type="match status" value="2"/>
</dbReference>
<feature type="region of interest" description="Disordered" evidence="3">
    <location>
        <begin position="283"/>
        <end position="307"/>
    </location>
</feature>
<accession>G0UPH2</accession>
<feature type="repeat" description="RCC1" evidence="2">
    <location>
        <begin position="770"/>
        <end position="823"/>
    </location>
</feature>
<feature type="repeat" description="RCC1" evidence="2">
    <location>
        <begin position="931"/>
        <end position="979"/>
    </location>
</feature>
<dbReference type="PANTHER" id="PTHR22870">
    <property type="entry name" value="REGULATOR OF CHROMOSOME CONDENSATION"/>
    <property type="match status" value="1"/>
</dbReference>
<dbReference type="VEuPathDB" id="TriTrypDB:TcIL3000_7_840"/>
<dbReference type="InterPro" id="IPR058923">
    <property type="entry name" value="RCC1-like_dom"/>
</dbReference>
<name>G0UPH2_TRYCI</name>
<dbReference type="Pfam" id="PF25390">
    <property type="entry name" value="WD40_RLD"/>
    <property type="match status" value="1"/>
</dbReference>
<feature type="repeat" description="RCC1" evidence="2">
    <location>
        <begin position="622"/>
        <end position="671"/>
    </location>
</feature>
<dbReference type="Gene3D" id="2.130.10.30">
    <property type="entry name" value="Regulator of chromosome condensation 1/beta-lactamase-inhibitor protein II"/>
    <property type="match status" value="3"/>
</dbReference>
<dbReference type="AlphaFoldDB" id="G0UPH2"/>
<feature type="repeat" description="RCC1" evidence="2">
    <location>
        <begin position="824"/>
        <end position="880"/>
    </location>
</feature>
<dbReference type="InterPro" id="IPR051210">
    <property type="entry name" value="Ub_ligase/GEF_domain"/>
</dbReference>
<dbReference type="EMBL" id="HE575320">
    <property type="protein sequence ID" value="CCC91283.1"/>
    <property type="molecule type" value="Genomic_DNA"/>
</dbReference>
<feature type="compositionally biased region" description="Polar residues" evidence="3">
    <location>
        <begin position="158"/>
        <end position="176"/>
    </location>
</feature>
<sequence>MQPLVELFLRGDQGALSQILALIETHGGVSIGEDRELMFHKLVDVLITEGRRSKENVHGSAANKEKCYIIMKIFNAILSQSGSESVLLRQILVETGVSGFRTMNLDYYFSGQSLMNTHIARFVATAARLLRVRVSEILTMQSHIALAESQEDPREHYQGQSTASVHDTESSGSFPSRATVNHLRYSMARDVTGAQQGRGMRGADGSRSDAHNNLYGATRQWRELPAVPSFVPFDKNPLHDDKLPSTHGGWMPPQFPAPIMLFARQFGEGCEAKLPVRNNVTLKDVEEHQQAQDTSEEPDLARSEEDDPLQAIEKQCHPLFNRYLSKGVVFTWGNVASVKTGKKLQLSSPSNSWDPPQGSYTLIPTRMAIPVPVLSFSCGAYSCYFLTADNKVFSCGNDDWSQLGAGKSKELRSSSVVRHGEGKYRLFRVPLRSGDHICKLTAGSAFAAAIGLQSRRMYLWGQNSFGQCLMEGSLTVSTPVAVDIPGQYSEVVDVACGSFYAAIAFSCGSVGTWGVSTMLATKVAKDQLRDADAPNNQKCAKTINLFKPFNKKVVALRAGPFHCLAITSSGAVYSWGMERNGRLGHGDNKNEERMRVIDALSSHVIVDASCGCFHTAVLTKHGQVYVFGENSFGQLGLKGQQPRLLPEVVPLPKRAIVVSCGREHTCILLEDGDLMACGSVRSSGVGVGFGARFSVPRRILQNFLIMSVASGDLHAIASGTLRTMTLTAVQTPQGSPVDDNMSKLNEMVKRHGLRSLCVGKDFAVILAETGEAFAIGCGSNGQLGSGDDTPAQRNLFRRVVVPDFEDVCAVDCGFSFAIAIGSSGALYSWGWNTHGQLGHGLAVELGESVFTPKEISVVKTLSQVIQVACGGTFVVALTQCGEVYTWGEAAFCGHGNGVEKFFLCPKRLASLQDISAVAAGDRHAAALSYDHTIYAWGNGPVGNGGAAGVMVPTPVALNFVHPVRQLFCGQVNTFVITDVGDLYVWGLNTSGQCGALQGAINSSQLAPGRKTINEDAGRRADFPHVLFPTFVASDVRDAAFTGKCGVYVKEDGTSHVCGCVQQEKREVFVRTFTQQILKVSHNEQSDRIPPSTDPHVVRCFHGYDSVFLLVERERPPTSSLRSARQHVAAIVRGTRATDISNRSSLVKEK</sequence>
<feature type="repeat" description="RCC1" evidence="2">
    <location>
        <begin position="455"/>
        <end position="507"/>
    </location>
</feature>
<dbReference type="PANTHER" id="PTHR22870:SF155">
    <property type="entry name" value="E3 UBIQUITIN-PROTEIN LIGASE HERC1-RELATED"/>
    <property type="match status" value="1"/>
</dbReference>
<evidence type="ECO:0000256" key="3">
    <source>
        <dbReference type="SAM" id="MobiDB-lite"/>
    </source>
</evidence>